<sequence>MRGQVVLLAQGHAKAAPGRVARDAGAVDAATDHQHVAIDILTAPAGARWRRDGPCARRRPSGILAAPVMRHCHPRPLAK</sequence>
<accession>A0ABQ1KZJ8</accession>
<name>A0ABQ1KZJ8_9BURK</name>
<evidence type="ECO:0000313" key="2">
    <source>
        <dbReference type="Proteomes" id="UP000622638"/>
    </source>
</evidence>
<comment type="caution">
    <text evidence="1">The sequence shown here is derived from an EMBL/GenBank/DDBJ whole genome shotgun (WGS) entry which is preliminary data.</text>
</comment>
<proteinExistence type="predicted"/>
<protein>
    <submittedName>
        <fullName evidence="1">Uncharacterized protein</fullName>
    </submittedName>
</protein>
<gene>
    <name evidence="1" type="ORF">GCM10011572_35830</name>
</gene>
<organism evidence="1 2">
    <name type="scientific">Pseudoduganella buxea</name>
    <dbReference type="NCBI Taxonomy" id="1949069"/>
    <lineage>
        <taxon>Bacteria</taxon>
        <taxon>Pseudomonadati</taxon>
        <taxon>Pseudomonadota</taxon>
        <taxon>Betaproteobacteria</taxon>
        <taxon>Burkholderiales</taxon>
        <taxon>Oxalobacteraceae</taxon>
        <taxon>Telluria group</taxon>
        <taxon>Pseudoduganella</taxon>
    </lineage>
</organism>
<evidence type="ECO:0000313" key="1">
    <source>
        <dbReference type="EMBL" id="GGC11290.1"/>
    </source>
</evidence>
<reference evidence="2" key="1">
    <citation type="journal article" date="2019" name="Int. J. Syst. Evol. Microbiol.">
        <title>The Global Catalogue of Microorganisms (GCM) 10K type strain sequencing project: providing services to taxonomists for standard genome sequencing and annotation.</title>
        <authorList>
            <consortium name="The Broad Institute Genomics Platform"/>
            <consortium name="The Broad Institute Genome Sequencing Center for Infectious Disease"/>
            <person name="Wu L."/>
            <person name="Ma J."/>
        </authorList>
    </citation>
    <scope>NUCLEOTIDE SEQUENCE [LARGE SCALE GENOMIC DNA]</scope>
    <source>
        <strain evidence="2">CGMCC 1.15931</strain>
    </source>
</reference>
<dbReference type="Proteomes" id="UP000622638">
    <property type="component" value="Unassembled WGS sequence"/>
</dbReference>
<keyword evidence="2" id="KW-1185">Reference proteome</keyword>
<dbReference type="EMBL" id="BMKG01000015">
    <property type="protein sequence ID" value="GGC11290.1"/>
    <property type="molecule type" value="Genomic_DNA"/>
</dbReference>